<dbReference type="GO" id="GO:0004185">
    <property type="term" value="F:serine-type carboxypeptidase activity"/>
    <property type="evidence" value="ECO:0007669"/>
    <property type="project" value="InterPro"/>
</dbReference>
<dbReference type="Gene3D" id="3.40.50.12670">
    <property type="match status" value="1"/>
</dbReference>
<reference evidence="5" key="1">
    <citation type="submission" date="2022-08" db="EMBL/GenBank/DDBJ databases">
        <authorList>
            <person name="Marques A."/>
        </authorList>
    </citation>
    <scope>NUCLEOTIDE SEQUENCE</scope>
    <source>
        <strain evidence="5">RhyPub2mFocal</strain>
        <tissue evidence="5">Leaves</tissue>
    </source>
</reference>
<comment type="similarity">
    <text evidence="1">Belongs to the peptidase S10 family.</text>
</comment>
<keyword evidence="5" id="KW-0378">Hydrolase</keyword>
<dbReference type="Pfam" id="PF00450">
    <property type="entry name" value="Peptidase_S10"/>
    <property type="match status" value="1"/>
</dbReference>
<dbReference type="PRINTS" id="PR00724">
    <property type="entry name" value="CRBOXYPTASEC"/>
</dbReference>
<dbReference type="EMBL" id="JAMFTS010000004">
    <property type="protein sequence ID" value="KAJ4766839.1"/>
    <property type="molecule type" value="Genomic_DNA"/>
</dbReference>
<evidence type="ECO:0000256" key="2">
    <source>
        <dbReference type="ARBA" id="ARBA00022729"/>
    </source>
</evidence>
<dbReference type="GO" id="GO:0019748">
    <property type="term" value="P:secondary metabolic process"/>
    <property type="evidence" value="ECO:0007669"/>
    <property type="project" value="TreeGrafter"/>
</dbReference>
<dbReference type="SUPFAM" id="SSF53474">
    <property type="entry name" value="alpha/beta-Hydrolases"/>
    <property type="match status" value="1"/>
</dbReference>
<dbReference type="Gene3D" id="3.40.50.1820">
    <property type="entry name" value="alpha/beta hydrolase"/>
    <property type="match status" value="1"/>
</dbReference>
<protein>
    <submittedName>
        <fullName evidence="5">Serine carboxypeptidase 1</fullName>
    </submittedName>
</protein>
<evidence type="ECO:0000313" key="5">
    <source>
        <dbReference type="EMBL" id="KAJ4766839.1"/>
    </source>
</evidence>
<dbReference type="InterPro" id="IPR029058">
    <property type="entry name" value="AB_hydrolase_fold"/>
</dbReference>
<dbReference type="Proteomes" id="UP001140206">
    <property type="component" value="Chromosome 4"/>
</dbReference>
<comment type="caution">
    <text evidence="5">The sequence shown here is derived from an EMBL/GenBank/DDBJ whole genome shotgun (WGS) entry which is preliminary data.</text>
</comment>
<dbReference type="PANTHER" id="PTHR11802">
    <property type="entry name" value="SERINE PROTEASE FAMILY S10 SERINE CARBOXYPEPTIDASE"/>
    <property type="match status" value="1"/>
</dbReference>
<evidence type="ECO:0000313" key="6">
    <source>
        <dbReference type="Proteomes" id="UP001140206"/>
    </source>
</evidence>
<dbReference type="FunFam" id="3.40.50.12670:FF:000001">
    <property type="entry name" value="Carboxypeptidase"/>
    <property type="match status" value="1"/>
</dbReference>
<evidence type="ECO:0000256" key="1">
    <source>
        <dbReference type="ARBA" id="ARBA00009431"/>
    </source>
</evidence>
<keyword evidence="6" id="KW-1185">Reference proteome</keyword>
<keyword evidence="2 4" id="KW-0732">Signal</keyword>
<feature type="signal peptide" evidence="4">
    <location>
        <begin position="1"/>
        <end position="33"/>
    </location>
</feature>
<dbReference type="AlphaFoldDB" id="A0AAV8DIV0"/>
<proteinExistence type="inferred from homology"/>
<sequence>MKMQPLMPASDRLVLIFSLVFLLCCSPWRLVAAKKRIEYLPGFDGPLPFALETGYLEVDEEKGVELFYYFVESENNPGEDPLMLWLAGGPGCSGLIGLVFEIGPLSIDLQGYRDGIPSLLYRPNSLTQTSSVIFVDSPVGTGFSYSRTLEGLKSETNDTETVHRLQKFLYTWLQEHPKFKSNPLFIGGDSYGGKITPVLTLEIANAKELYGAPFNLKGYLAGNPVTDSHFDFDYMIPFVHGMALISDELYESTKKSCSGKYAHPSNVNCAKHLDAVNEVIKDINQFNILEPLCDINSLRPDDIRIRKYAKESYEEVRFSNSGLPLECRESGYLLAKLWANNDIVREALGVRKEIDAEWNRCTNLPNYIKNIHSSVPYHLHVTEKGYPALIYSGDHDKNIPYLSTQAWIRSFNFSIRDDWRPWYAGGQVAGFTRRYSNNLTFATVKGAGHAAPEYKLKECRAMIGRWLAGAPL</sequence>
<dbReference type="PANTHER" id="PTHR11802:SF29">
    <property type="entry name" value="SERINE CARBOXYPEPTIDASE-LIKE 19"/>
    <property type="match status" value="1"/>
</dbReference>
<evidence type="ECO:0000256" key="3">
    <source>
        <dbReference type="ARBA" id="ARBA00023180"/>
    </source>
</evidence>
<feature type="chain" id="PRO_5043686947" evidence="4">
    <location>
        <begin position="34"/>
        <end position="472"/>
    </location>
</feature>
<evidence type="ECO:0000256" key="4">
    <source>
        <dbReference type="SAM" id="SignalP"/>
    </source>
</evidence>
<keyword evidence="5" id="KW-0121">Carboxypeptidase</keyword>
<accession>A0AAV8DIV0</accession>
<gene>
    <name evidence="5" type="ORF">LUZ62_077214</name>
</gene>
<dbReference type="GO" id="GO:0016747">
    <property type="term" value="F:acyltransferase activity, transferring groups other than amino-acyl groups"/>
    <property type="evidence" value="ECO:0007669"/>
    <property type="project" value="TreeGrafter"/>
</dbReference>
<dbReference type="InterPro" id="IPR001563">
    <property type="entry name" value="Peptidase_S10"/>
</dbReference>
<keyword evidence="3" id="KW-0325">Glycoprotein</keyword>
<dbReference type="FunFam" id="3.40.50.1820:FF:000072">
    <property type="entry name" value="Serine carboxypeptidase-like 19"/>
    <property type="match status" value="1"/>
</dbReference>
<name>A0AAV8DIV0_9POAL</name>
<keyword evidence="5" id="KW-0645">Protease</keyword>
<dbReference type="GO" id="GO:0006508">
    <property type="term" value="P:proteolysis"/>
    <property type="evidence" value="ECO:0007669"/>
    <property type="project" value="InterPro"/>
</dbReference>
<organism evidence="5 6">
    <name type="scientific">Rhynchospora pubera</name>
    <dbReference type="NCBI Taxonomy" id="906938"/>
    <lineage>
        <taxon>Eukaryota</taxon>
        <taxon>Viridiplantae</taxon>
        <taxon>Streptophyta</taxon>
        <taxon>Embryophyta</taxon>
        <taxon>Tracheophyta</taxon>
        <taxon>Spermatophyta</taxon>
        <taxon>Magnoliopsida</taxon>
        <taxon>Liliopsida</taxon>
        <taxon>Poales</taxon>
        <taxon>Cyperaceae</taxon>
        <taxon>Cyperoideae</taxon>
        <taxon>Rhynchosporeae</taxon>
        <taxon>Rhynchospora</taxon>
    </lineage>
</organism>